<dbReference type="SUPFAM" id="SSF81631">
    <property type="entry name" value="PAP/OAS1 substrate-binding domain"/>
    <property type="match status" value="1"/>
</dbReference>
<dbReference type="InterPro" id="IPR054708">
    <property type="entry name" value="MTPAP-like_central"/>
</dbReference>
<evidence type="ECO:0000256" key="17">
    <source>
        <dbReference type="SAM" id="MobiDB-lite"/>
    </source>
</evidence>
<keyword evidence="16" id="KW-0694">RNA-binding</keyword>
<dbReference type="PANTHER" id="PTHR12271:SF127">
    <property type="entry name" value="SPECKLE TARGETED PIP5K1A-REGULATED POLY(A) POLYMERASE"/>
    <property type="match status" value="1"/>
</dbReference>
<dbReference type="SMART" id="SM00360">
    <property type="entry name" value="RRM"/>
    <property type="match status" value="1"/>
</dbReference>
<dbReference type="SMART" id="SM00451">
    <property type="entry name" value="ZnF_U1"/>
    <property type="match status" value="1"/>
</dbReference>
<dbReference type="FunFam" id="3.30.70.330:FF:000305">
    <property type="entry name" value="speckle targeted PIP5K1A-regulated poly(A) polymerase"/>
    <property type="match status" value="1"/>
</dbReference>
<dbReference type="InterPro" id="IPR036236">
    <property type="entry name" value="Znf_C2H2_sf"/>
</dbReference>
<protein>
    <recommendedName>
        <fullName evidence="4">Speckle targeted PIP5K1A-regulated poly(A) polymerase</fullName>
        <ecNumber evidence="3">2.7.7.52</ecNumber>
    </recommendedName>
    <alternativeName>
        <fullName evidence="11">RNA-binding motif protein 21</fullName>
    </alternativeName>
    <alternativeName>
        <fullName evidence="12">U6 snRNA-specific terminal uridylyltransferase 1</fullName>
    </alternativeName>
</protein>
<comment type="cofactor">
    <cofactor evidence="2">
        <name>Mg(2+)</name>
        <dbReference type="ChEBI" id="CHEBI:18420"/>
    </cofactor>
</comment>
<evidence type="ECO:0000256" key="9">
    <source>
        <dbReference type="ARBA" id="ARBA00022840"/>
    </source>
</evidence>
<evidence type="ECO:0000256" key="15">
    <source>
        <dbReference type="ARBA" id="ARBA00049105"/>
    </source>
</evidence>
<dbReference type="Gene3D" id="3.30.460.10">
    <property type="entry name" value="Beta Polymerase, domain 2"/>
    <property type="match status" value="1"/>
</dbReference>
<feature type="non-terminal residue" evidence="19">
    <location>
        <position position="816"/>
    </location>
</feature>
<organism evidence="19 20">
    <name type="scientific">Pelecanoides urinatrix</name>
    <name type="common">Common diving petrel</name>
    <name type="synonym">Procellaria urinatrix</name>
    <dbReference type="NCBI Taxonomy" id="37079"/>
    <lineage>
        <taxon>Eukaryota</taxon>
        <taxon>Metazoa</taxon>
        <taxon>Chordata</taxon>
        <taxon>Craniata</taxon>
        <taxon>Vertebrata</taxon>
        <taxon>Euteleostomi</taxon>
        <taxon>Archelosauria</taxon>
        <taxon>Archosauria</taxon>
        <taxon>Dinosauria</taxon>
        <taxon>Saurischia</taxon>
        <taxon>Theropoda</taxon>
        <taxon>Coelurosauria</taxon>
        <taxon>Aves</taxon>
        <taxon>Neognathae</taxon>
        <taxon>Neoaves</taxon>
        <taxon>Aequornithes</taxon>
        <taxon>Procellariiformes</taxon>
        <taxon>Procellariidae</taxon>
        <taxon>Pelecanoides</taxon>
    </lineage>
</organism>
<keyword evidence="5" id="KW-0808">Transferase</keyword>
<dbReference type="Proteomes" id="UP000555367">
    <property type="component" value="Unassembled WGS sequence"/>
</dbReference>
<dbReference type="AlphaFoldDB" id="A0A7L3C1B0"/>
<evidence type="ECO:0000256" key="16">
    <source>
        <dbReference type="PROSITE-ProRule" id="PRU00176"/>
    </source>
</evidence>
<keyword evidence="6" id="KW-0548">Nucleotidyltransferase</keyword>
<evidence type="ECO:0000256" key="5">
    <source>
        <dbReference type="ARBA" id="ARBA00022679"/>
    </source>
</evidence>
<evidence type="ECO:0000259" key="18">
    <source>
        <dbReference type="PROSITE" id="PS50102"/>
    </source>
</evidence>
<evidence type="ECO:0000256" key="7">
    <source>
        <dbReference type="ARBA" id="ARBA00022723"/>
    </source>
</evidence>
<dbReference type="EC" id="2.7.7.52" evidence="3"/>
<keyword evidence="8" id="KW-0547">Nucleotide-binding</keyword>
<dbReference type="Pfam" id="PF22600">
    <property type="entry name" value="MTPAP-like_central"/>
    <property type="match status" value="2"/>
</dbReference>
<dbReference type="OrthoDB" id="2274644at2759"/>
<dbReference type="Pfam" id="PF12874">
    <property type="entry name" value="zf-met"/>
    <property type="match status" value="1"/>
</dbReference>
<dbReference type="PANTHER" id="PTHR12271">
    <property type="entry name" value="POLY A POLYMERASE CID PAP -RELATED"/>
    <property type="match status" value="1"/>
</dbReference>
<dbReference type="Gene3D" id="3.30.70.330">
    <property type="match status" value="1"/>
</dbReference>
<dbReference type="GO" id="GO:0050265">
    <property type="term" value="F:RNA uridylyltransferase activity"/>
    <property type="evidence" value="ECO:0007669"/>
    <property type="project" value="UniProtKB-EC"/>
</dbReference>
<comment type="function">
    <text evidence="13">Poly(A) polymerase that creates the 3'-poly(A) tail of specific pre-mRNAs. Localizes to nuclear speckles together with PIP5K1A and mediates polyadenylation of a select set of mRNAs, such as HMOX1. In addition to polyadenylation, it is also required for the 3'-end cleavage of pre-mRNAs: binds to the 3'UTR of targeted pre-mRNAs and promotes the recruitment and assembly of the CPSF complex on the 3'UTR of pre-mRNAs. In addition to adenylyltransferase activity, also has uridylyltransferase activity. However, the ATP ratio is higher than UTP in cells, suggesting that it functions primarily as a poly(A) polymerase. Acts as a specific terminal uridylyltransferase for U6 snRNA in vitro: responsible for a controlled elongation reaction that results in the restoration of the four 3'-terminal UMP-residues found in newly transcribed U6 snRNA. Not involved in replication-dependent histone mRNA degradation.</text>
</comment>
<dbReference type="GO" id="GO:0005524">
    <property type="term" value="F:ATP binding"/>
    <property type="evidence" value="ECO:0007669"/>
    <property type="project" value="UniProtKB-KW"/>
</dbReference>
<feature type="domain" description="RRM" evidence="18">
    <location>
        <begin position="54"/>
        <end position="126"/>
    </location>
</feature>
<evidence type="ECO:0000256" key="3">
    <source>
        <dbReference type="ARBA" id="ARBA00012472"/>
    </source>
</evidence>
<comment type="catalytic activity">
    <reaction evidence="15">
        <text>RNA(n) + UTP = RNA(n)-3'-uridine ribonucleotide + diphosphate</text>
        <dbReference type="Rhea" id="RHEA:14785"/>
        <dbReference type="Rhea" id="RHEA-COMP:14527"/>
        <dbReference type="Rhea" id="RHEA-COMP:17348"/>
        <dbReference type="ChEBI" id="CHEBI:33019"/>
        <dbReference type="ChEBI" id="CHEBI:46398"/>
        <dbReference type="ChEBI" id="CHEBI:140395"/>
        <dbReference type="ChEBI" id="CHEBI:173116"/>
        <dbReference type="EC" id="2.7.7.52"/>
    </reaction>
</comment>
<accession>A0A7L3C1B0</accession>
<comment type="caution">
    <text evidence="19">The sequence shown here is derived from an EMBL/GenBank/DDBJ whole genome shotgun (WGS) entry which is preliminary data.</text>
</comment>
<evidence type="ECO:0000256" key="13">
    <source>
        <dbReference type="ARBA" id="ARBA00045789"/>
    </source>
</evidence>
<dbReference type="SUPFAM" id="SSF81301">
    <property type="entry name" value="Nucleotidyltransferase"/>
    <property type="match status" value="2"/>
</dbReference>
<name>A0A7L3C1B0_PELUR</name>
<evidence type="ECO:0000256" key="1">
    <source>
        <dbReference type="ARBA" id="ARBA00001936"/>
    </source>
</evidence>
<dbReference type="InterPro" id="IPR035979">
    <property type="entry name" value="RBD_domain_sf"/>
</dbReference>
<sequence length="816" mass="88220">AADPDVETLPRGGFRCRLCQVSAANRPSLAEHLRGKKHQRLRNLRAERRAQERRSLFVSGFARGTSGAELAEYFGAFGDVAGVVMDKEKGAYAIVELRDAAGRERALAEPQHGLAGHRLRVRPREEKVFAYGPPGRSPRREPPDRLEQALCQAPDVDAQMSQLVGLLELSEDERRVRHLLVTLFQEVFTEFFPGCAVVPFGSSVNGFDTRGCDLDLLLDLEPTKSLQASTRDAPGVGSGSGAEDSILSDIDLAATPAPEVLELVAAVLRRCVPGVRRVRAVPAARRPPTKSLQASTRDAPGVGSGSGAEDSILSDIDLAATPAPEVLELVAAVLRRCVPGVRRVRAVPAARRPVVKFCHKQSGLAGDISVDNRLALLNTRFLRLCAEADERVRPLVYAVRLWAKRQGLAGNPAGGGPLLNNYALTLLVLFFLQTRSPPVLPTVARLRDLAGDEDRAVVGGWDCSFPRDATSLEPNTNAESPGSLLAEFFHVFGDFDFPGQVISLREGRALPLPPPATPEAGEGLKLGPLNLQDPFELSHNVAANVNEKTAARFRRCCRDAAKYCRSLQYRRKSSKGRVWGLTRLFQPGAVEPGAASAGAFLISVPLDGGGGSPQLCRGRGPWFREVCAAVAFVLRDVLKCSCAAGKAPKAPSEESGLPGDSAVSEELPAEPAAEEPAAAEPPSVGSKRRLPETTNGTGKRARTNVPEEAANWSCAVWHRVWTGRRRVRRQLQHGDGPEGPEGDELELEQKVSDAIARREGPGRPQEPLLRFEASARAAGMRVLLRLVPSPAPPGPLFRDFFHFLRSFLPATVRRRL</sequence>
<dbReference type="Pfam" id="PF03828">
    <property type="entry name" value="PAP_assoc"/>
    <property type="match status" value="1"/>
</dbReference>
<comment type="cofactor">
    <cofactor evidence="1">
        <name>Mn(2+)</name>
        <dbReference type="ChEBI" id="CHEBI:29035"/>
    </cofactor>
</comment>
<gene>
    <name evidence="19" type="primary">Tut1</name>
    <name evidence="19" type="ORF">PELURI_R15412</name>
</gene>
<evidence type="ECO:0000313" key="20">
    <source>
        <dbReference type="Proteomes" id="UP000555367"/>
    </source>
</evidence>
<feature type="non-terminal residue" evidence="19">
    <location>
        <position position="1"/>
    </location>
</feature>
<evidence type="ECO:0000313" key="19">
    <source>
        <dbReference type="EMBL" id="NXT36848.1"/>
    </source>
</evidence>
<feature type="region of interest" description="Disordered" evidence="17">
    <location>
        <begin position="282"/>
        <end position="308"/>
    </location>
</feature>
<evidence type="ECO:0000256" key="11">
    <source>
        <dbReference type="ARBA" id="ARBA00030790"/>
    </source>
</evidence>
<dbReference type="EMBL" id="VZTQ01006739">
    <property type="protein sequence ID" value="NXT36848.1"/>
    <property type="molecule type" value="Genomic_DNA"/>
</dbReference>
<evidence type="ECO:0000256" key="4">
    <source>
        <dbReference type="ARBA" id="ARBA00021679"/>
    </source>
</evidence>
<evidence type="ECO:0000256" key="2">
    <source>
        <dbReference type="ARBA" id="ARBA00001946"/>
    </source>
</evidence>
<evidence type="ECO:0000256" key="10">
    <source>
        <dbReference type="ARBA" id="ARBA00022842"/>
    </source>
</evidence>
<dbReference type="CDD" id="cd05402">
    <property type="entry name" value="NT_PAP_TUTase"/>
    <property type="match status" value="1"/>
</dbReference>
<dbReference type="InterPro" id="IPR012677">
    <property type="entry name" value="Nucleotide-bd_a/b_plait_sf"/>
</dbReference>
<keyword evidence="10" id="KW-0460">Magnesium</keyword>
<evidence type="ECO:0000256" key="14">
    <source>
        <dbReference type="ARBA" id="ARBA00046411"/>
    </source>
</evidence>
<dbReference type="SUPFAM" id="SSF54928">
    <property type="entry name" value="RNA-binding domain, RBD"/>
    <property type="match status" value="1"/>
</dbReference>
<dbReference type="InterPro" id="IPR000504">
    <property type="entry name" value="RRM_dom"/>
</dbReference>
<dbReference type="GO" id="GO:0003723">
    <property type="term" value="F:RNA binding"/>
    <property type="evidence" value="ECO:0007669"/>
    <property type="project" value="UniProtKB-UniRule"/>
</dbReference>
<dbReference type="InterPro" id="IPR013087">
    <property type="entry name" value="Znf_C2H2_type"/>
</dbReference>
<dbReference type="GO" id="GO:0016607">
    <property type="term" value="C:nuclear speck"/>
    <property type="evidence" value="ECO:0007669"/>
    <property type="project" value="TreeGrafter"/>
</dbReference>
<dbReference type="SUPFAM" id="SSF57667">
    <property type="entry name" value="beta-beta-alpha zinc fingers"/>
    <property type="match status" value="1"/>
</dbReference>
<reference evidence="19 20" key="1">
    <citation type="submission" date="2019-09" db="EMBL/GenBank/DDBJ databases">
        <title>Bird 10,000 Genomes (B10K) Project - Family phase.</title>
        <authorList>
            <person name="Zhang G."/>
        </authorList>
    </citation>
    <scope>NUCLEOTIDE SEQUENCE [LARGE SCALE GENOMIC DNA]</scope>
    <source>
        <strain evidence="19">B10K-DU-012-45</strain>
    </source>
</reference>
<keyword evidence="20" id="KW-1185">Reference proteome</keyword>
<evidence type="ECO:0000256" key="12">
    <source>
        <dbReference type="ARBA" id="ARBA00033036"/>
    </source>
</evidence>
<feature type="region of interest" description="Disordered" evidence="17">
    <location>
        <begin position="646"/>
        <end position="705"/>
    </location>
</feature>
<evidence type="ECO:0000256" key="8">
    <source>
        <dbReference type="ARBA" id="ARBA00022741"/>
    </source>
</evidence>
<keyword evidence="7" id="KW-0479">Metal-binding</keyword>
<dbReference type="InterPro" id="IPR043519">
    <property type="entry name" value="NT_sf"/>
</dbReference>
<dbReference type="GO" id="GO:1990817">
    <property type="term" value="F:poly(A) RNA polymerase activity"/>
    <property type="evidence" value="ECO:0007669"/>
    <property type="project" value="TreeGrafter"/>
</dbReference>
<dbReference type="Gene3D" id="3.30.160.60">
    <property type="entry name" value="Classic Zinc Finger"/>
    <property type="match status" value="1"/>
</dbReference>
<dbReference type="InterPro" id="IPR002058">
    <property type="entry name" value="PAP_assoc"/>
</dbReference>
<dbReference type="Gene3D" id="1.10.1410.10">
    <property type="match status" value="1"/>
</dbReference>
<dbReference type="GO" id="GO:0008270">
    <property type="term" value="F:zinc ion binding"/>
    <property type="evidence" value="ECO:0007669"/>
    <property type="project" value="InterPro"/>
</dbReference>
<dbReference type="InterPro" id="IPR003604">
    <property type="entry name" value="Matrin/U1-like-C_Znf_C2H2"/>
</dbReference>
<keyword evidence="9" id="KW-0067">ATP-binding</keyword>
<dbReference type="PROSITE" id="PS50102">
    <property type="entry name" value="RRM"/>
    <property type="match status" value="1"/>
</dbReference>
<feature type="compositionally biased region" description="Low complexity" evidence="17">
    <location>
        <begin position="665"/>
        <end position="682"/>
    </location>
</feature>
<dbReference type="GO" id="GO:0031123">
    <property type="term" value="P:RNA 3'-end processing"/>
    <property type="evidence" value="ECO:0007669"/>
    <property type="project" value="TreeGrafter"/>
</dbReference>
<evidence type="ECO:0000256" key="6">
    <source>
        <dbReference type="ARBA" id="ARBA00022695"/>
    </source>
</evidence>
<comment type="subunit">
    <text evidence="14">Associates with the cleavage and polyadenylation specificity factor (CPSF) complex. Interacts with CPSF1 and CPSF3; the interaction is direct. Interacts with PIP5K1A.</text>
</comment>
<proteinExistence type="predicted"/>